<dbReference type="InterPro" id="IPR028359">
    <property type="entry name" value="UDP_ManNAc/GlcNAc_DH"/>
</dbReference>
<dbReference type="Gene3D" id="1.20.5.100">
    <property type="entry name" value="Cytochrome c1, transmembrane anchor, C-terminal"/>
    <property type="match status" value="1"/>
</dbReference>
<dbReference type="NCBIfam" id="TIGR03026">
    <property type="entry name" value="NDP-sugDHase"/>
    <property type="match status" value="1"/>
</dbReference>
<dbReference type="Pfam" id="PF03721">
    <property type="entry name" value="UDPG_MGDP_dh_N"/>
    <property type="match status" value="1"/>
</dbReference>
<dbReference type="PANTHER" id="PTHR43491">
    <property type="entry name" value="UDP-N-ACETYL-D-MANNOSAMINE DEHYDROGENASE"/>
    <property type="match status" value="1"/>
</dbReference>
<dbReference type="GO" id="GO:0000271">
    <property type="term" value="P:polysaccharide biosynthetic process"/>
    <property type="evidence" value="ECO:0007669"/>
    <property type="project" value="InterPro"/>
</dbReference>
<comment type="caution">
    <text evidence="4">The sequence shown here is derived from an EMBL/GenBank/DDBJ whole genome shotgun (WGS) entry which is preliminary data.</text>
</comment>
<gene>
    <name evidence="4" type="primary">wecC</name>
    <name evidence="4" type="ORF">FQK23_03960</name>
</gene>
<feature type="domain" description="UDP-glucose/GDP-mannose dehydrogenase C-terminal" evidence="3">
    <location>
        <begin position="312"/>
        <end position="412"/>
    </location>
</feature>
<keyword evidence="2" id="KW-0732">Signal</keyword>
<accession>A0A558GJP0</accession>
<dbReference type="InterPro" id="IPR008927">
    <property type="entry name" value="6-PGluconate_DH-like_C_sf"/>
</dbReference>
<dbReference type="NCBIfam" id="NF008286">
    <property type="entry name" value="PRK11064.1"/>
    <property type="match status" value="1"/>
</dbReference>
<dbReference type="SMART" id="SM00984">
    <property type="entry name" value="UDPG_MGDP_dh_C"/>
    <property type="match status" value="1"/>
</dbReference>
<dbReference type="InterPro" id="IPR036220">
    <property type="entry name" value="UDP-Glc/GDP-Man_DH_C_sf"/>
</dbReference>
<dbReference type="EC" id="1.1.1.336" evidence="4"/>
<dbReference type="GO" id="GO:0016628">
    <property type="term" value="F:oxidoreductase activity, acting on the CH-CH group of donors, NAD or NADP as acceptor"/>
    <property type="evidence" value="ECO:0007669"/>
    <property type="project" value="InterPro"/>
</dbReference>
<dbReference type="SUPFAM" id="SSF51735">
    <property type="entry name" value="NAD(P)-binding Rossmann-fold domains"/>
    <property type="match status" value="1"/>
</dbReference>
<feature type="signal peptide" evidence="2">
    <location>
        <begin position="1"/>
        <end position="21"/>
    </location>
</feature>
<evidence type="ECO:0000256" key="2">
    <source>
        <dbReference type="SAM" id="SignalP"/>
    </source>
</evidence>
<evidence type="ECO:0000313" key="5">
    <source>
        <dbReference type="Proteomes" id="UP000320531"/>
    </source>
</evidence>
<dbReference type="SUPFAM" id="SSF52413">
    <property type="entry name" value="UDP-glucose/GDP-mannose dehydrogenase C-terminal domain"/>
    <property type="match status" value="1"/>
</dbReference>
<dbReference type="Proteomes" id="UP000320531">
    <property type="component" value="Unassembled WGS sequence"/>
</dbReference>
<dbReference type="InterPro" id="IPR014026">
    <property type="entry name" value="UDP-Glc/GDP-Man_DH_dimer"/>
</dbReference>
<evidence type="ECO:0000313" key="4">
    <source>
        <dbReference type="EMBL" id="TVU57073.1"/>
    </source>
</evidence>
<dbReference type="InterPro" id="IPR017476">
    <property type="entry name" value="UDP-Glc/GDP-Man"/>
</dbReference>
<dbReference type="InterPro" id="IPR014027">
    <property type="entry name" value="UDP-Glc/GDP-Man_DH_C"/>
</dbReference>
<dbReference type="PIRSF" id="PIRSF000124">
    <property type="entry name" value="UDPglc_GDPman_dh"/>
    <property type="match status" value="1"/>
</dbReference>
<proteinExistence type="inferred from homology"/>
<dbReference type="GO" id="GO:0051287">
    <property type="term" value="F:NAD binding"/>
    <property type="evidence" value="ECO:0007669"/>
    <property type="project" value="InterPro"/>
</dbReference>
<name>A0A558GJP0_9CORY</name>
<dbReference type="PIRSF" id="PIRSF500136">
    <property type="entry name" value="UDP_ManNAc_DH"/>
    <property type="match status" value="1"/>
</dbReference>
<dbReference type="Pfam" id="PF03720">
    <property type="entry name" value="UDPG_MGDP_dh_C"/>
    <property type="match status" value="1"/>
</dbReference>
<protein>
    <submittedName>
        <fullName evidence="4">UDP-N-acetyl-D-mannosamine dehydrogenase</fullName>
        <ecNumber evidence="4">1.1.1.336</ecNumber>
    </submittedName>
</protein>
<dbReference type="EMBL" id="VMTY01000009">
    <property type="protein sequence ID" value="TVU57073.1"/>
    <property type="molecule type" value="Genomic_DNA"/>
</dbReference>
<dbReference type="PANTHER" id="PTHR43491:SF1">
    <property type="entry name" value="UDP-N-ACETYL-D-MANNOSAMINE DEHYDROGENASE"/>
    <property type="match status" value="1"/>
</dbReference>
<dbReference type="SUPFAM" id="SSF48179">
    <property type="entry name" value="6-phosphogluconate dehydrogenase C-terminal domain-like"/>
    <property type="match status" value="1"/>
</dbReference>
<keyword evidence="4" id="KW-0560">Oxidoreductase</keyword>
<dbReference type="Gene3D" id="3.40.50.720">
    <property type="entry name" value="NAD(P)-binding Rossmann-like Domain"/>
    <property type="match status" value="2"/>
</dbReference>
<dbReference type="InterPro" id="IPR001732">
    <property type="entry name" value="UDP-Glc/GDP-Man_DH_N"/>
</dbReference>
<feature type="chain" id="PRO_5038751582" evidence="2">
    <location>
        <begin position="22"/>
        <end position="413"/>
    </location>
</feature>
<sequence length="413" mass="45054">MPYRVCVLGLGYIGLPTAAFFANAGAEVVGVDIKKETVDAVNAGKVPFVEPGFEDLLKEVVSAGQLKACVSPHESEYYIIAVPTPFYEDHSIDTSYIYGAADSISSLLKRGDLVVLESTSSPGTTERLEKYVQALRPDLFDDEGQYEVGFVHAPERVIPGEIMVEMAGNDRIIGGTTTWAARRASDLYRLFSKGEVVATDATTAELAKLAENSFRDVNIAFANELSMICDDLGVNIWELIRLANHHPRVNILSPGPGVGGHCIAVDPWFIVSSVGEKAKLIETARNVNDSKPQFVADKVLNALSEAGSSRIAVLGLTFKANVDDFRESPAVKVVEVLSESEAVDHIDVVEPNVVQLPSSLRKKESIELVSLSEALEANEIIVLLVEHDEFYSIPRKYIETRSVLDFKGVWEKA</sequence>
<dbReference type="GO" id="GO:0089714">
    <property type="term" value="F:UDP-N-acetyl-D-mannosamine dehydrogenase activity"/>
    <property type="evidence" value="ECO:0007669"/>
    <property type="project" value="UniProtKB-EC"/>
</dbReference>
<dbReference type="InterPro" id="IPR036291">
    <property type="entry name" value="NAD(P)-bd_dom_sf"/>
</dbReference>
<dbReference type="Pfam" id="PF00984">
    <property type="entry name" value="UDPG_MGDP_dh"/>
    <property type="match status" value="1"/>
</dbReference>
<evidence type="ECO:0000259" key="3">
    <source>
        <dbReference type="SMART" id="SM00984"/>
    </source>
</evidence>
<comment type="similarity">
    <text evidence="1">Belongs to the UDP-glucose/GDP-mannose dehydrogenase family.</text>
</comment>
<organism evidence="4 5">
    <name type="scientific">Corynebacterium aurimucosum</name>
    <dbReference type="NCBI Taxonomy" id="169292"/>
    <lineage>
        <taxon>Bacteria</taxon>
        <taxon>Bacillati</taxon>
        <taxon>Actinomycetota</taxon>
        <taxon>Actinomycetes</taxon>
        <taxon>Mycobacteriales</taxon>
        <taxon>Corynebacteriaceae</taxon>
        <taxon>Corynebacterium</taxon>
    </lineage>
</organism>
<dbReference type="AlphaFoldDB" id="A0A558GJP0"/>
<reference evidence="4 5" key="1">
    <citation type="submission" date="2019-07" db="EMBL/GenBank/DDBJ databases">
        <title>Draft genome of C. aurimucosum strain 14-2523.</title>
        <authorList>
            <person name="Pacheco L.G.C."/>
            <person name="Aguiar E.R.G.R."/>
            <person name="Navas J."/>
            <person name="Santos C.S."/>
            <person name="Rocha D.J.P.G."/>
        </authorList>
    </citation>
    <scope>NUCLEOTIDE SEQUENCE [LARGE SCALE GENOMIC DNA]</scope>
    <source>
        <strain evidence="4 5">14-2523</strain>
    </source>
</reference>
<evidence type="ECO:0000256" key="1">
    <source>
        <dbReference type="PIRNR" id="PIRNR000124"/>
    </source>
</evidence>
<dbReference type="RefSeq" id="WP_144656734.1">
    <property type="nucleotide sequence ID" value="NZ_BAAAJC010000008.1"/>
</dbReference>